<reference evidence="3" key="1">
    <citation type="journal article" date="2019" name="Int. J. Syst. Evol. Microbiol.">
        <title>The Global Catalogue of Microorganisms (GCM) 10K type strain sequencing project: providing services to taxonomists for standard genome sequencing and annotation.</title>
        <authorList>
            <consortium name="The Broad Institute Genomics Platform"/>
            <consortium name="The Broad Institute Genome Sequencing Center for Infectious Disease"/>
            <person name="Wu L."/>
            <person name="Ma J."/>
        </authorList>
    </citation>
    <scope>NUCLEOTIDE SEQUENCE [LARGE SCALE GENOMIC DNA]</scope>
    <source>
        <strain evidence="3">KCTC 42107</strain>
    </source>
</reference>
<proteinExistence type="predicted"/>
<dbReference type="PROSITE" id="PS51257">
    <property type="entry name" value="PROKAR_LIPOPROTEIN"/>
    <property type="match status" value="1"/>
</dbReference>
<protein>
    <recommendedName>
        <fullName evidence="4">Lipoprotein</fullName>
    </recommendedName>
</protein>
<evidence type="ECO:0000256" key="1">
    <source>
        <dbReference type="SAM" id="MobiDB-lite"/>
    </source>
</evidence>
<gene>
    <name evidence="2" type="ORF">ACFSR3_10430</name>
</gene>
<keyword evidence="3" id="KW-1185">Reference proteome</keyword>
<organism evidence="2 3">
    <name type="scientific">Flavobacterium suzhouense</name>
    <dbReference type="NCBI Taxonomy" id="1529638"/>
    <lineage>
        <taxon>Bacteria</taxon>
        <taxon>Pseudomonadati</taxon>
        <taxon>Bacteroidota</taxon>
        <taxon>Flavobacteriia</taxon>
        <taxon>Flavobacteriales</taxon>
        <taxon>Flavobacteriaceae</taxon>
        <taxon>Flavobacterium</taxon>
    </lineage>
</organism>
<evidence type="ECO:0000313" key="3">
    <source>
        <dbReference type="Proteomes" id="UP001597480"/>
    </source>
</evidence>
<dbReference type="RefSeq" id="WP_379820910.1">
    <property type="nucleotide sequence ID" value="NZ_JBHUMD010000024.1"/>
</dbReference>
<evidence type="ECO:0008006" key="4">
    <source>
        <dbReference type="Google" id="ProtNLM"/>
    </source>
</evidence>
<name>A0ABW5NTR2_9FLAO</name>
<dbReference type="Proteomes" id="UP001597480">
    <property type="component" value="Unassembled WGS sequence"/>
</dbReference>
<feature type="region of interest" description="Disordered" evidence="1">
    <location>
        <begin position="187"/>
        <end position="219"/>
    </location>
</feature>
<evidence type="ECO:0000313" key="2">
    <source>
        <dbReference type="EMBL" id="MFD2602472.1"/>
    </source>
</evidence>
<sequence length="219" mass="24891">MKYLKLIVVCCFSAVLFSCKDDDAQRRAETIRTEKQNDSILKVISENWRFNVPPVNDKVAAQISGWNEWQQFHNELMQKPTGSLSAYRQKAKTLVAKGEQLNTNIPGFFNKPQIRSRLNGLNTKIKSLYTYINIAVIPDKKVVSLIKEITHETTSLQNQMSEMVILSEIPKEIGEEEMLRALDTTRMANPGMQPQPQSSPAPNQQMRTFTPRPGPAQNN</sequence>
<dbReference type="EMBL" id="JBHUMD010000024">
    <property type="protein sequence ID" value="MFD2602472.1"/>
    <property type="molecule type" value="Genomic_DNA"/>
</dbReference>
<feature type="compositionally biased region" description="Low complexity" evidence="1">
    <location>
        <begin position="189"/>
        <end position="206"/>
    </location>
</feature>
<accession>A0ABW5NTR2</accession>
<comment type="caution">
    <text evidence="2">The sequence shown here is derived from an EMBL/GenBank/DDBJ whole genome shotgun (WGS) entry which is preliminary data.</text>
</comment>